<dbReference type="Gene3D" id="3.90.180.10">
    <property type="entry name" value="Medium-chain alcohol dehydrogenases, catalytic domain"/>
    <property type="match status" value="1"/>
</dbReference>
<dbReference type="PANTHER" id="PTHR43482:SF1">
    <property type="entry name" value="PROTEIN AST1-RELATED"/>
    <property type="match status" value="1"/>
</dbReference>
<dbReference type="InterPro" id="IPR036291">
    <property type="entry name" value="NAD(P)-bd_dom_sf"/>
</dbReference>
<keyword evidence="3" id="KW-1185">Reference proteome</keyword>
<dbReference type="Pfam" id="PF00107">
    <property type="entry name" value="ADH_zinc_N"/>
    <property type="match status" value="1"/>
</dbReference>
<dbReference type="EMBL" id="JBHSBC010000046">
    <property type="protein sequence ID" value="MFC3985401.1"/>
    <property type="molecule type" value="Genomic_DNA"/>
</dbReference>
<dbReference type="SMART" id="SM00829">
    <property type="entry name" value="PKS_ER"/>
    <property type="match status" value="1"/>
</dbReference>
<evidence type="ECO:0000313" key="3">
    <source>
        <dbReference type="Proteomes" id="UP001595698"/>
    </source>
</evidence>
<sequence length="321" mass="33361">MKALVPTGDLDSLVRYDDVAAPCPKPDEALVAVEAFSVNRGEFFLLARPREGWRPGKDIAGTVVRAADNGTGPGVGERVVAHPASAGWAEKAAVPTSSLAVLPGSMTAVTAAALPLAGLTALRLMRRIGGVLGKRILITGASGGVGHYFVELAAASGAEVTAVSASPERGLRLTELGAADVVHDVAEATGPFDVVLESVGGGSAPKALLKTAKRGTFIWFGQASRQPATFSFFDFFAGPESARLHHFHYADSDVADGTDLATLVRLTATGRLHPEIGRETDWADTATVLADLRDRRIRGKAVLRVEPAPTSGADRTATHAA</sequence>
<evidence type="ECO:0000313" key="2">
    <source>
        <dbReference type="EMBL" id="MFC3985401.1"/>
    </source>
</evidence>
<dbReference type="InterPro" id="IPR013154">
    <property type="entry name" value="ADH-like_N"/>
</dbReference>
<dbReference type="PANTHER" id="PTHR43482">
    <property type="entry name" value="PROTEIN AST1-RELATED"/>
    <property type="match status" value="1"/>
</dbReference>
<comment type="caution">
    <text evidence="2">The sequence shown here is derived from an EMBL/GenBank/DDBJ whole genome shotgun (WGS) entry which is preliminary data.</text>
</comment>
<name>A0ABV8FBV0_9ACTN</name>
<dbReference type="SUPFAM" id="SSF51735">
    <property type="entry name" value="NAD(P)-binding Rossmann-fold domains"/>
    <property type="match status" value="1"/>
</dbReference>
<feature type="domain" description="Enoyl reductase (ER)" evidence="1">
    <location>
        <begin position="8"/>
        <end position="303"/>
    </location>
</feature>
<dbReference type="Proteomes" id="UP001595698">
    <property type="component" value="Unassembled WGS sequence"/>
</dbReference>
<accession>A0ABV8FBV0</accession>
<dbReference type="RefSeq" id="WP_386195468.1">
    <property type="nucleotide sequence ID" value="NZ_JBHSBC010000046.1"/>
</dbReference>
<organism evidence="2 3">
    <name type="scientific">Streptosporangium jomthongense</name>
    <dbReference type="NCBI Taxonomy" id="1193683"/>
    <lineage>
        <taxon>Bacteria</taxon>
        <taxon>Bacillati</taxon>
        <taxon>Actinomycetota</taxon>
        <taxon>Actinomycetes</taxon>
        <taxon>Streptosporangiales</taxon>
        <taxon>Streptosporangiaceae</taxon>
        <taxon>Streptosporangium</taxon>
    </lineage>
</organism>
<dbReference type="InterPro" id="IPR020843">
    <property type="entry name" value="ER"/>
</dbReference>
<proteinExistence type="predicted"/>
<dbReference type="InterPro" id="IPR052585">
    <property type="entry name" value="Lipid_raft_assoc_Zn_ADH"/>
</dbReference>
<dbReference type="Pfam" id="PF08240">
    <property type="entry name" value="ADH_N"/>
    <property type="match status" value="1"/>
</dbReference>
<dbReference type="Gene3D" id="3.40.50.720">
    <property type="entry name" value="NAD(P)-binding Rossmann-like Domain"/>
    <property type="match status" value="1"/>
</dbReference>
<dbReference type="SUPFAM" id="SSF50129">
    <property type="entry name" value="GroES-like"/>
    <property type="match status" value="1"/>
</dbReference>
<protein>
    <submittedName>
        <fullName evidence="2">Zinc-binding dehydrogenase</fullName>
    </submittedName>
</protein>
<dbReference type="InterPro" id="IPR011032">
    <property type="entry name" value="GroES-like_sf"/>
</dbReference>
<evidence type="ECO:0000259" key="1">
    <source>
        <dbReference type="SMART" id="SM00829"/>
    </source>
</evidence>
<reference evidence="3" key="1">
    <citation type="journal article" date="2019" name="Int. J. Syst. Evol. Microbiol.">
        <title>The Global Catalogue of Microorganisms (GCM) 10K type strain sequencing project: providing services to taxonomists for standard genome sequencing and annotation.</title>
        <authorList>
            <consortium name="The Broad Institute Genomics Platform"/>
            <consortium name="The Broad Institute Genome Sequencing Center for Infectious Disease"/>
            <person name="Wu L."/>
            <person name="Ma J."/>
        </authorList>
    </citation>
    <scope>NUCLEOTIDE SEQUENCE [LARGE SCALE GENOMIC DNA]</scope>
    <source>
        <strain evidence="3">TBRC 7912</strain>
    </source>
</reference>
<gene>
    <name evidence="2" type="ORF">ACFOYY_35090</name>
</gene>
<dbReference type="InterPro" id="IPR013149">
    <property type="entry name" value="ADH-like_C"/>
</dbReference>